<feature type="region of interest" description="Disordered" evidence="1">
    <location>
        <begin position="269"/>
        <end position="346"/>
    </location>
</feature>
<keyword evidence="3" id="KW-1185">Reference proteome</keyword>
<organism evidence="2 3">
    <name type="scientific">Discostella pseudostelligera</name>
    <dbReference type="NCBI Taxonomy" id="259834"/>
    <lineage>
        <taxon>Eukaryota</taxon>
        <taxon>Sar</taxon>
        <taxon>Stramenopiles</taxon>
        <taxon>Ochrophyta</taxon>
        <taxon>Bacillariophyta</taxon>
        <taxon>Coscinodiscophyceae</taxon>
        <taxon>Thalassiosirophycidae</taxon>
        <taxon>Stephanodiscales</taxon>
        <taxon>Stephanodiscaceae</taxon>
        <taxon>Discostella</taxon>
    </lineage>
</organism>
<feature type="compositionally biased region" description="Low complexity" evidence="1">
    <location>
        <begin position="416"/>
        <end position="426"/>
    </location>
</feature>
<comment type="caution">
    <text evidence="2">The sequence shown here is derived from an EMBL/GenBank/DDBJ whole genome shotgun (WGS) entry which is preliminary data.</text>
</comment>
<name>A0ABD3M618_9STRA</name>
<evidence type="ECO:0000313" key="2">
    <source>
        <dbReference type="EMBL" id="KAL3758186.1"/>
    </source>
</evidence>
<evidence type="ECO:0000256" key="1">
    <source>
        <dbReference type="SAM" id="MobiDB-lite"/>
    </source>
</evidence>
<accession>A0ABD3M618</accession>
<dbReference type="EMBL" id="JALLBG020000237">
    <property type="protein sequence ID" value="KAL3758186.1"/>
    <property type="molecule type" value="Genomic_DNA"/>
</dbReference>
<dbReference type="Proteomes" id="UP001530293">
    <property type="component" value="Unassembled WGS sequence"/>
</dbReference>
<feature type="region of interest" description="Disordered" evidence="1">
    <location>
        <begin position="386"/>
        <end position="435"/>
    </location>
</feature>
<dbReference type="AlphaFoldDB" id="A0ABD3M618"/>
<reference evidence="2 3" key="1">
    <citation type="submission" date="2024-10" db="EMBL/GenBank/DDBJ databases">
        <title>Updated reference genomes for cyclostephanoid diatoms.</title>
        <authorList>
            <person name="Roberts W.R."/>
            <person name="Alverson A.J."/>
        </authorList>
    </citation>
    <scope>NUCLEOTIDE SEQUENCE [LARGE SCALE GENOMIC DNA]</scope>
    <source>
        <strain evidence="2 3">AJA232-27</strain>
    </source>
</reference>
<feature type="compositionally biased region" description="Low complexity" evidence="1">
    <location>
        <begin position="333"/>
        <end position="346"/>
    </location>
</feature>
<sequence>MATQAAAQILSKGPLSSAMSQWIFLGLGTYMVIFKGDDTNVVSRAAHEIANVAYRLVTGLDGGGEGGWRSLLREERLHQQHLQQHQQPIVIHSHHSSDSKSTGSWVITTIIQVGLGAGACWTAYLLFTNCLPESIKEMMPVTRKFFETAVTSLGQGILRVRDALSEQIGALGIKQDELSKKQDETHDKVCSLGEDIGDVRLHMDDISAAISRCESSLSDAADRQTYMSRGVRLLVQCVGDLLRPSNPSVARELDQFGRLSAELMDSEEFHYDGNSNHPQSRGGQGGSSRNQLEYPSSPILSEIGSITSSVDDRNNHNNKRALSLPRPRRTDMTASTPSSTSNNAVCTTSHSMSKMMMSSSHPNNGLMNQRPTSRVLKMLQSFNINGTVTKGNEDNNNHRRYSSPEDEVPQSNYDVSSSSSSSASFSGHVTPYSETSDVVDPIRLEEVDELLRIVRSGGGTLLQAAE</sequence>
<proteinExistence type="predicted"/>
<evidence type="ECO:0000313" key="3">
    <source>
        <dbReference type="Proteomes" id="UP001530293"/>
    </source>
</evidence>
<gene>
    <name evidence="2" type="ORF">ACHAWU_004824</name>
</gene>
<protein>
    <submittedName>
        <fullName evidence="2">Uncharacterized protein</fullName>
    </submittedName>
</protein>